<dbReference type="EMBL" id="QXIR01000019">
    <property type="protein sequence ID" value="RIW32029.1"/>
    <property type="molecule type" value="Genomic_DNA"/>
</dbReference>
<accession>A0A3A1QV27</accession>
<evidence type="ECO:0000313" key="3">
    <source>
        <dbReference type="Proteomes" id="UP000265801"/>
    </source>
</evidence>
<keyword evidence="1" id="KW-0812">Transmembrane</keyword>
<keyword evidence="1" id="KW-0472">Membrane</keyword>
<keyword evidence="3" id="KW-1185">Reference proteome</keyword>
<evidence type="ECO:0000313" key="2">
    <source>
        <dbReference type="EMBL" id="RIW32029.1"/>
    </source>
</evidence>
<reference evidence="2 3" key="1">
    <citation type="submission" date="2018-09" db="EMBL/GenBank/DDBJ databases">
        <title>Bacillus saliacetes sp. nov., isolated from Thai shrimp paste (Ka-pi).</title>
        <authorList>
            <person name="Daroonpunt R."/>
            <person name="Tanasupawat S."/>
            <person name="Yiamsombut S."/>
        </authorList>
    </citation>
    <scope>NUCLEOTIDE SEQUENCE [LARGE SCALE GENOMIC DNA]</scope>
    <source>
        <strain evidence="2 3">SKP7-4</strain>
    </source>
</reference>
<name>A0A3A1QV27_9BACI</name>
<dbReference type="Proteomes" id="UP000265801">
    <property type="component" value="Unassembled WGS sequence"/>
</dbReference>
<dbReference type="OrthoDB" id="2942545at2"/>
<protein>
    <submittedName>
        <fullName evidence="2">Uncharacterized protein</fullName>
    </submittedName>
</protein>
<feature type="transmembrane region" description="Helical" evidence="1">
    <location>
        <begin position="7"/>
        <end position="27"/>
    </location>
</feature>
<feature type="transmembrane region" description="Helical" evidence="1">
    <location>
        <begin position="33"/>
        <end position="57"/>
    </location>
</feature>
<dbReference type="RefSeq" id="WP_119547755.1">
    <property type="nucleotide sequence ID" value="NZ_QXIR01000019.1"/>
</dbReference>
<feature type="transmembrane region" description="Helical" evidence="1">
    <location>
        <begin position="64"/>
        <end position="86"/>
    </location>
</feature>
<gene>
    <name evidence="2" type="ORF">D3H55_14230</name>
</gene>
<dbReference type="AlphaFoldDB" id="A0A3A1QV27"/>
<sequence>MKTFSWLSCWSLILSIFPLPFFIAILYRFIRIGFYSGLALVVLSIILSLVFAVMAITKKTEKNILAGVAIYIALFSAGTLVFIAMMGQTFNPPNT</sequence>
<proteinExistence type="predicted"/>
<organism evidence="2 3">
    <name type="scientific">Bacillus salacetis</name>
    <dbReference type="NCBI Taxonomy" id="2315464"/>
    <lineage>
        <taxon>Bacteria</taxon>
        <taxon>Bacillati</taxon>
        <taxon>Bacillota</taxon>
        <taxon>Bacilli</taxon>
        <taxon>Bacillales</taxon>
        <taxon>Bacillaceae</taxon>
        <taxon>Bacillus</taxon>
    </lineage>
</organism>
<keyword evidence="1" id="KW-1133">Transmembrane helix</keyword>
<evidence type="ECO:0000256" key="1">
    <source>
        <dbReference type="SAM" id="Phobius"/>
    </source>
</evidence>
<comment type="caution">
    <text evidence="2">The sequence shown here is derived from an EMBL/GenBank/DDBJ whole genome shotgun (WGS) entry which is preliminary data.</text>
</comment>